<dbReference type="Gene3D" id="1.10.150.130">
    <property type="match status" value="1"/>
</dbReference>
<dbReference type="PROSITE" id="PS51900">
    <property type="entry name" value="CB"/>
    <property type="match status" value="1"/>
</dbReference>
<evidence type="ECO:0008006" key="10">
    <source>
        <dbReference type="Google" id="ProtNLM"/>
    </source>
</evidence>
<keyword evidence="2 4" id="KW-0238">DNA-binding</keyword>
<feature type="domain" description="Core-binding (CB)" evidence="7">
    <location>
        <begin position="1"/>
        <end position="53"/>
    </location>
</feature>
<dbReference type="PROSITE" id="PS51898">
    <property type="entry name" value="TYR_RECOMBINASE"/>
    <property type="match status" value="1"/>
</dbReference>
<feature type="domain" description="Tyr recombinase" evidence="6">
    <location>
        <begin position="74"/>
        <end position="285"/>
    </location>
</feature>
<gene>
    <name evidence="8" type="ORF">FDG2_1698</name>
</gene>
<organism evidence="8 9">
    <name type="scientific">Candidatus Protofrankia californiensis</name>
    <dbReference type="NCBI Taxonomy" id="1839754"/>
    <lineage>
        <taxon>Bacteria</taxon>
        <taxon>Bacillati</taxon>
        <taxon>Actinomycetota</taxon>
        <taxon>Actinomycetes</taxon>
        <taxon>Frankiales</taxon>
        <taxon>Frankiaceae</taxon>
        <taxon>Protofrankia</taxon>
    </lineage>
</organism>
<evidence type="ECO:0000256" key="3">
    <source>
        <dbReference type="ARBA" id="ARBA00023172"/>
    </source>
</evidence>
<evidence type="ECO:0000256" key="2">
    <source>
        <dbReference type="ARBA" id="ARBA00023125"/>
    </source>
</evidence>
<dbReference type="InterPro" id="IPR010998">
    <property type="entry name" value="Integrase_recombinase_N"/>
</dbReference>
<dbReference type="Pfam" id="PF00589">
    <property type="entry name" value="Phage_integrase"/>
    <property type="match status" value="1"/>
</dbReference>
<dbReference type="InterPro" id="IPR013762">
    <property type="entry name" value="Integrase-like_cat_sf"/>
</dbReference>
<sequence>MRVHVYPTLGDRRLAAVGRSDVQALVTAWSATAAPRTVQVRYAFLRAMFNSAVHDGALGKSPCLRINLPEIVPDEVVPLSVAQVRAISDAIEATCRPAVLVGAGCGLRASEALGLTLDAVQFLRRELAVRYQLSAKPPWKLVPVKTKGSSRDVPAPQFALDALSPLKPGKMLGTLFVRPGLEGEPVSQRMLDLAFADAVDAVNAEAAKRKRDRKSGRTTEPELPAIPEGTTFHDLRHTYASTLIDGGESVTVVAARLGHADPTLTLRTYSHLWPNSADRTRKIVDAAWQIEDRADSMRTEGEADAR</sequence>
<evidence type="ECO:0000313" key="8">
    <source>
        <dbReference type="EMBL" id="SBW20460.1"/>
    </source>
</evidence>
<dbReference type="InterPro" id="IPR044068">
    <property type="entry name" value="CB"/>
</dbReference>
<dbReference type="AlphaFoldDB" id="A0A1C3NW54"/>
<dbReference type="InterPro" id="IPR011010">
    <property type="entry name" value="DNA_brk_join_enz"/>
</dbReference>
<evidence type="ECO:0000313" key="9">
    <source>
        <dbReference type="Proteomes" id="UP000199013"/>
    </source>
</evidence>
<evidence type="ECO:0000256" key="1">
    <source>
        <dbReference type="ARBA" id="ARBA00008857"/>
    </source>
</evidence>
<dbReference type="PANTHER" id="PTHR30349">
    <property type="entry name" value="PHAGE INTEGRASE-RELATED"/>
    <property type="match status" value="1"/>
</dbReference>
<dbReference type="GO" id="GO:0015074">
    <property type="term" value="P:DNA integration"/>
    <property type="evidence" value="ECO:0007669"/>
    <property type="project" value="InterPro"/>
</dbReference>
<dbReference type="PANTHER" id="PTHR30349:SF64">
    <property type="entry name" value="PROPHAGE INTEGRASE INTD-RELATED"/>
    <property type="match status" value="1"/>
</dbReference>
<dbReference type="Proteomes" id="UP000199013">
    <property type="component" value="Unassembled WGS sequence"/>
</dbReference>
<evidence type="ECO:0000256" key="5">
    <source>
        <dbReference type="SAM" id="MobiDB-lite"/>
    </source>
</evidence>
<feature type="region of interest" description="Disordered" evidence="5">
    <location>
        <begin position="207"/>
        <end position="229"/>
    </location>
</feature>
<evidence type="ECO:0000259" key="7">
    <source>
        <dbReference type="PROSITE" id="PS51900"/>
    </source>
</evidence>
<dbReference type="Gene3D" id="1.10.443.10">
    <property type="entry name" value="Intergrase catalytic core"/>
    <property type="match status" value="1"/>
</dbReference>
<dbReference type="SUPFAM" id="SSF56349">
    <property type="entry name" value="DNA breaking-rejoining enzymes"/>
    <property type="match status" value="1"/>
</dbReference>
<reference evidence="9" key="1">
    <citation type="submission" date="2016-02" db="EMBL/GenBank/DDBJ databases">
        <authorList>
            <person name="Wibberg D."/>
        </authorList>
    </citation>
    <scope>NUCLEOTIDE SEQUENCE [LARGE SCALE GENOMIC DNA]</scope>
</reference>
<dbReference type="InterPro" id="IPR002104">
    <property type="entry name" value="Integrase_catalytic"/>
</dbReference>
<name>A0A1C3NW54_9ACTN</name>
<dbReference type="InterPro" id="IPR050090">
    <property type="entry name" value="Tyrosine_recombinase_XerCD"/>
</dbReference>
<dbReference type="GO" id="GO:0003677">
    <property type="term" value="F:DNA binding"/>
    <property type="evidence" value="ECO:0007669"/>
    <property type="project" value="UniProtKB-UniRule"/>
</dbReference>
<comment type="similarity">
    <text evidence="1">Belongs to the 'phage' integrase family.</text>
</comment>
<protein>
    <recommendedName>
        <fullName evidence="10">Integrase family protein</fullName>
    </recommendedName>
</protein>
<evidence type="ECO:0000256" key="4">
    <source>
        <dbReference type="PROSITE-ProRule" id="PRU01248"/>
    </source>
</evidence>
<proteinExistence type="inferred from homology"/>
<accession>A0A1C3NW54</accession>
<keyword evidence="9" id="KW-1185">Reference proteome</keyword>
<dbReference type="CDD" id="cd01189">
    <property type="entry name" value="INT_ICEBs1_C_like"/>
    <property type="match status" value="1"/>
</dbReference>
<dbReference type="GO" id="GO:0006310">
    <property type="term" value="P:DNA recombination"/>
    <property type="evidence" value="ECO:0007669"/>
    <property type="project" value="UniProtKB-KW"/>
</dbReference>
<dbReference type="EMBL" id="FLUV01000709">
    <property type="protein sequence ID" value="SBW20460.1"/>
    <property type="molecule type" value="Genomic_DNA"/>
</dbReference>
<evidence type="ECO:0000259" key="6">
    <source>
        <dbReference type="PROSITE" id="PS51898"/>
    </source>
</evidence>
<keyword evidence="3" id="KW-0233">DNA recombination</keyword>